<reference evidence="1 2" key="1">
    <citation type="submission" date="2016-07" db="EMBL/GenBank/DDBJ databases">
        <title>Characterization of isolates of Eisenbergiella tayi derived from blood cultures, using whole genome sequencing.</title>
        <authorList>
            <person name="Burdz T."/>
            <person name="Wiebe D."/>
            <person name="Huynh C."/>
            <person name="Bernard K."/>
        </authorList>
    </citation>
    <scope>NUCLEOTIDE SEQUENCE [LARGE SCALE GENOMIC DNA]</scope>
    <source>
        <strain evidence="1 2">NML 120489</strain>
    </source>
</reference>
<name>A0A1E3A7W8_9FIRM</name>
<dbReference type="EMBL" id="MCGI01000007">
    <property type="protein sequence ID" value="ODM04788.1"/>
    <property type="molecule type" value="Genomic_DNA"/>
</dbReference>
<comment type="caution">
    <text evidence="1">The sequence shown here is derived from an EMBL/GenBank/DDBJ whole genome shotgun (WGS) entry which is preliminary data.</text>
</comment>
<evidence type="ECO:0000313" key="2">
    <source>
        <dbReference type="Proteomes" id="UP000095003"/>
    </source>
</evidence>
<dbReference type="Proteomes" id="UP000095003">
    <property type="component" value="Unassembled WGS sequence"/>
</dbReference>
<sequence length="179" mass="20816">MIKKKVCKPRCTGRECYHNYNGLVPQKIKGIFLKPGCRYCTGGKRTRQFKGRDPKTYVPSWCPLQKSPPILRIYHYKNSQTALLRLLLDRDNVEHNPSEYQYAMRYEGVSKLTARELESWESSGTLEQLLGTPVTAEEIIEIDDGLTPYFFYVQNAYTVWCIPFDGEKARQNKLEDAHE</sequence>
<accession>A0A1E3A7W8</accession>
<dbReference type="PATRIC" id="fig|1432052.3.peg.6466"/>
<organism evidence="1 2">
    <name type="scientific">Eisenbergiella tayi</name>
    <dbReference type="NCBI Taxonomy" id="1432052"/>
    <lineage>
        <taxon>Bacteria</taxon>
        <taxon>Bacillati</taxon>
        <taxon>Bacillota</taxon>
        <taxon>Clostridia</taxon>
        <taxon>Lachnospirales</taxon>
        <taxon>Lachnospiraceae</taxon>
        <taxon>Eisenbergiella</taxon>
    </lineage>
</organism>
<proteinExistence type="predicted"/>
<dbReference type="AlphaFoldDB" id="A0A1E3A7W8"/>
<protein>
    <submittedName>
        <fullName evidence="1">Uncharacterized protein</fullName>
    </submittedName>
</protein>
<dbReference type="RefSeq" id="WP_009298581.1">
    <property type="nucleotide sequence ID" value="NZ_JBKXXQ010000016.1"/>
</dbReference>
<evidence type="ECO:0000313" key="1">
    <source>
        <dbReference type="EMBL" id="ODM04788.1"/>
    </source>
</evidence>
<gene>
    <name evidence="1" type="ORF">BEH84_05851</name>
</gene>